<accession>A0A023B202</accession>
<dbReference type="AlphaFoldDB" id="A0A023B202"/>
<keyword evidence="1" id="KW-0472">Membrane</keyword>
<gene>
    <name evidence="3" type="ORF">GNI_127840</name>
</gene>
<dbReference type="SUPFAM" id="SSF53098">
    <property type="entry name" value="Ribonuclease H-like"/>
    <property type="match status" value="1"/>
</dbReference>
<evidence type="ECO:0000259" key="2">
    <source>
        <dbReference type="PROSITE" id="PS50994"/>
    </source>
</evidence>
<dbReference type="VEuPathDB" id="CryptoDB:GNI_127840"/>
<dbReference type="PROSITE" id="PS50994">
    <property type="entry name" value="INTEGRASE"/>
    <property type="match status" value="1"/>
</dbReference>
<feature type="transmembrane region" description="Helical" evidence="1">
    <location>
        <begin position="217"/>
        <end position="239"/>
    </location>
</feature>
<dbReference type="EMBL" id="AFNH02000954">
    <property type="protein sequence ID" value="EZG49012.1"/>
    <property type="molecule type" value="Genomic_DNA"/>
</dbReference>
<protein>
    <submittedName>
        <fullName evidence="3">Integrase core domain protein</fullName>
    </submittedName>
</protein>
<keyword evidence="1" id="KW-0812">Transmembrane</keyword>
<dbReference type="RefSeq" id="XP_011132060.1">
    <property type="nucleotide sequence ID" value="XM_011133758.1"/>
</dbReference>
<evidence type="ECO:0000256" key="1">
    <source>
        <dbReference type="SAM" id="Phobius"/>
    </source>
</evidence>
<evidence type="ECO:0000313" key="3">
    <source>
        <dbReference type="EMBL" id="EZG49012.1"/>
    </source>
</evidence>
<dbReference type="InterPro" id="IPR012337">
    <property type="entry name" value="RNaseH-like_sf"/>
</dbReference>
<dbReference type="Proteomes" id="UP000019763">
    <property type="component" value="Unassembled WGS sequence"/>
</dbReference>
<dbReference type="OrthoDB" id="448248at2759"/>
<dbReference type="InterPro" id="IPR050951">
    <property type="entry name" value="Retrovirus_Pol_polyprotein"/>
</dbReference>
<dbReference type="GeneID" id="22914481"/>
<dbReference type="GO" id="GO:0003676">
    <property type="term" value="F:nucleic acid binding"/>
    <property type="evidence" value="ECO:0007669"/>
    <property type="project" value="InterPro"/>
</dbReference>
<comment type="caution">
    <text evidence="3">The sequence shown here is derived from an EMBL/GenBank/DDBJ whole genome shotgun (WGS) entry which is preliminary data.</text>
</comment>
<evidence type="ECO:0000313" key="4">
    <source>
        <dbReference type="Proteomes" id="UP000019763"/>
    </source>
</evidence>
<dbReference type="InterPro" id="IPR001584">
    <property type="entry name" value="Integrase_cat-core"/>
</dbReference>
<dbReference type="InterPro" id="IPR036397">
    <property type="entry name" value="RNaseH_sf"/>
</dbReference>
<dbReference type="eggNOG" id="KOG0017">
    <property type="taxonomic scope" value="Eukaryota"/>
</dbReference>
<keyword evidence="1" id="KW-1133">Transmembrane helix</keyword>
<sequence length="243" mass="27353">MIRECLICARLKTPPVHQQGLPAGTLGKAAAMGVVSLDHVGPIHAGGADWNILVIIDHATRYMMAKIVSTLDAMQTFQTFYRHWVVPFGPPRIVLTENGNSFRETFRAKATYQLGFKRLTAAPYRPQANGINEASHQELHNVLKALWQEGIRDIELTVDAATRLHNVTPHSAINTSPHVFGKLPILDKMQDMTPLSSEQERKQAQQQMLRERMAESIPLVLFFGAYISWFFSHGLRLFILLTD</sequence>
<keyword evidence="4" id="KW-1185">Reference proteome</keyword>
<reference evidence="3" key="1">
    <citation type="submission" date="2013-12" db="EMBL/GenBank/DDBJ databases">
        <authorList>
            <person name="Omoto C.K."/>
            <person name="Sibley D."/>
            <person name="Venepally P."/>
            <person name="Hadjithomas M."/>
            <person name="Karamycheva S."/>
            <person name="Brunk B."/>
            <person name="Roos D."/>
            <person name="Caler E."/>
            <person name="Lorenzi H."/>
        </authorList>
    </citation>
    <scope>NUCLEOTIDE SEQUENCE</scope>
</reference>
<name>A0A023B202_GRENI</name>
<proteinExistence type="predicted"/>
<organism evidence="3 4">
    <name type="scientific">Gregarina niphandrodes</name>
    <name type="common">Septate eugregarine</name>
    <dbReference type="NCBI Taxonomy" id="110365"/>
    <lineage>
        <taxon>Eukaryota</taxon>
        <taxon>Sar</taxon>
        <taxon>Alveolata</taxon>
        <taxon>Apicomplexa</taxon>
        <taxon>Conoidasida</taxon>
        <taxon>Gregarinasina</taxon>
        <taxon>Eugregarinorida</taxon>
        <taxon>Gregarinidae</taxon>
        <taxon>Gregarina</taxon>
    </lineage>
</organism>
<dbReference type="GO" id="GO:0015074">
    <property type="term" value="P:DNA integration"/>
    <property type="evidence" value="ECO:0007669"/>
    <property type="project" value="InterPro"/>
</dbReference>
<feature type="domain" description="Integrase catalytic" evidence="2">
    <location>
        <begin position="18"/>
        <end position="185"/>
    </location>
</feature>
<dbReference type="Gene3D" id="3.30.420.10">
    <property type="entry name" value="Ribonuclease H-like superfamily/Ribonuclease H"/>
    <property type="match status" value="1"/>
</dbReference>
<dbReference type="PANTHER" id="PTHR37984">
    <property type="entry name" value="PROTEIN CBG26694"/>
    <property type="match status" value="1"/>
</dbReference>
<dbReference type="PANTHER" id="PTHR37984:SF5">
    <property type="entry name" value="PROTEIN NYNRIN-LIKE"/>
    <property type="match status" value="1"/>
</dbReference>